<reference evidence="2 3" key="1">
    <citation type="journal article" date="2022" name="Allergy">
        <title>Genome assembly and annotation of Periplaneta americana reveal a comprehensive cockroach allergen profile.</title>
        <authorList>
            <person name="Wang L."/>
            <person name="Xiong Q."/>
            <person name="Saelim N."/>
            <person name="Wang L."/>
            <person name="Nong W."/>
            <person name="Wan A.T."/>
            <person name="Shi M."/>
            <person name="Liu X."/>
            <person name="Cao Q."/>
            <person name="Hui J.H.L."/>
            <person name="Sookrung N."/>
            <person name="Leung T.F."/>
            <person name="Tungtrongchitr A."/>
            <person name="Tsui S.K.W."/>
        </authorList>
    </citation>
    <scope>NUCLEOTIDE SEQUENCE [LARGE SCALE GENOMIC DNA]</scope>
    <source>
        <strain evidence="2">PWHHKU_190912</strain>
    </source>
</reference>
<name>A0ABQ8TRQ2_PERAM</name>
<protein>
    <submittedName>
        <fullName evidence="2">Uncharacterized protein</fullName>
    </submittedName>
</protein>
<evidence type="ECO:0000256" key="1">
    <source>
        <dbReference type="SAM" id="MobiDB-lite"/>
    </source>
</evidence>
<feature type="region of interest" description="Disordered" evidence="1">
    <location>
        <begin position="1"/>
        <end position="67"/>
    </location>
</feature>
<keyword evidence="3" id="KW-1185">Reference proteome</keyword>
<evidence type="ECO:0000313" key="3">
    <source>
        <dbReference type="Proteomes" id="UP001148838"/>
    </source>
</evidence>
<comment type="caution">
    <text evidence="2">The sequence shown here is derived from an EMBL/GenBank/DDBJ whole genome shotgun (WGS) entry which is preliminary data.</text>
</comment>
<dbReference type="EMBL" id="JAJSOF020000005">
    <property type="protein sequence ID" value="KAJ4448400.1"/>
    <property type="molecule type" value="Genomic_DNA"/>
</dbReference>
<dbReference type="Proteomes" id="UP001148838">
    <property type="component" value="Unassembled WGS sequence"/>
</dbReference>
<accession>A0ABQ8TRQ2</accession>
<evidence type="ECO:0000313" key="2">
    <source>
        <dbReference type="EMBL" id="KAJ4448400.1"/>
    </source>
</evidence>
<organism evidence="2 3">
    <name type="scientific">Periplaneta americana</name>
    <name type="common">American cockroach</name>
    <name type="synonym">Blatta americana</name>
    <dbReference type="NCBI Taxonomy" id="6978"/>
    <lineage>
        <taxon>Eukaryota</taxon>
        <taxon>Metazoa</taxon>
        <taxon>Ecdysozoa</taxon>
        <taxon>Arthropoda</taxon>
        <taxon>Hexapoda</taxon>
        <taxon>Insecta</taxon>
        <taxon>Pterygota</taxon>
        <taxon>Neoptera</taxon>
        <taxon>Polyneoptera</taxon>
        <taxon>Dictyoptera</taxon>
        <taxon>Blattodea</taxon>
        <taxon>Blattoidea</taxon>
        <taxon>Blattidae</taxon>
        <taxon>Blattinae</taxon>
        <taxon>Periplaneta</taxon>
    </lineage>
</organism>
<sequence>MEVEGEEREVEREKREVEKEERDIEREKREVEKEERDIEREEREVEREVGYLSRSERPPNQRCFVPPLPESLPELRARIIIAIAAIDMDTLSRVWDELNYRLDVCKVYRAPVRASQSDRMFQLEGITDAVVDSLVINPTDDSSDDSDLFGSNWPYT</sequence>
<proteinExistence type="predicted"/>
<feature type="compositionally biased region" description="Basic and acidic residues" evidence="1">
    <location>
        <begin position="9"/>
        <end position="59"/>
    </location>
</feature>
<gene>
    <name evidence="2" type="ORF">ANN_10416</name>
</gene>